<sequence length="140" mass="15210">MIWGTFGAIGISLIFYLVQVLGMQSWSAPIYFMAGKWYFVLPLILGFAVQTGLFKAIHLKSKQGGGTVAASGGVSTAAMIACCLHNFVILLPVLGISAAAVFFSTYQNYVFIFSILFVIGGVIYMRRKYQKIHAGGEINI</sequence>
<organism evidence="2 3">
    <name type="scientific">Candidatus Buchananbacteria bacterium RIFCSPLOWO2_01_FULL_45_31</name>
    <dbReference type="NCBI Taxonomy" id="1797545"/>
    <lineage>
        <taxon>Bacteria</taxon>
        <taxon>Candidatus Buchananiibacteriota</taxon>
    </lineage>
</organism>
<proteinExistence type="predicted"/>
<dbReference type="STRING" id="1797545.A3B15_03455"/>
<evidence type="ECO:0000313" key="3">
    <source>
        <dbReference type="Proteomes" id="UP000177250"/>
    </source>
</evidence>
<comment type="caution">
    <text evidence="2">The sequence shown here is derived from an EMBL/GenBank/DDBJ whole genome shotgun (WGS) entry which is preliminary data.</text>
</comment>
<accession>A0A1G1YMK9</accession>
<dbReference type="EMBL" id="MHIO01000025">
    <property type="protein sequence ID" value="OGY53603.1"/>
    <property type="molecule type" value="Genomic_DNA"/>
</dbReference>
<dbReference type="Proteomes" id="UP000177250">
    <property type="component" value="Unassembled WGS sequence"/>
</dbReference>
<evidence type="ECO:0000313" key="2">
    <source>
        <dbReference type="EMBL" id="OGY53603.1"/>
    </source>
</evidence>
<gene>
    <name evidence="2" type="ORF">A3B15_03455</name>
</gene>
<keyword evidence="1" id="KW-0472">Membrane</keyword>
<keyword evidence="1" id="KW-0812">Transmembrane</keyword>
<name>A0A1G1YMK9_9BACT</name>
<feature type="transmembrane region" description="Helical" evidence="1">
    <location>
        <begin position="37"/>
        <end position="57"/>
    </location>
</feature>
<reference evidence="2 3" key="1">
    <citation type="journal article" date="2016" name="Nat. Commun.">
        <title>Thousands of microbial genomes shed light on interconnected biogeochemical processes in an aquifer system.</title>
        <authorList>
            <person name="Anantharaman K."/>
            <person name="Brown C.T."/>
            <person name="Hug L.A."/>
            <person name="Sharon I."/>
            <person name="Castelle C.J."/>
            <person name="Probst A.J."/>
            <person name="Thomas B.C."/>
            <person name="Singh A."/>
            <person name="Wilkins M.J."/>
            <person name="Karaoz U."/>
            <person name="Brodie E.L."/>
            <person name="Williams K.H."/>
            <person name="Hubbard S.S."/>
            <person name="Banfield J.F."/>
        </authorList>
    </citation>
    <scope>NUCLEOTIDE SEQUENCE [LARGE SCALE GENOMIC DNA]</scope>
</reference>
<dbReference type="AlphaFoldDB" id="A0A1G1YMK9"/>
<evidence type="ECO:0000256" key="1">
    <source>
        <dbReference type="SAM" id="Phobius"/>
    </source>
</evidence>
<feature type="transmembrane region" description="Helical" evidence="1">
    <location>
        <begin position="78"/>
        <end position="103"/>
    </location>
</feature>
<protein>
    <submittedName>
        <fullName evidence="2">Uncharacterized protein</fullName>
    </submittedName>
</protein>
<feature type="transmembrane region" description="Helical" evidence="1">
    <location>
        <begin position="109"/>
        <end position="125"/>
    </location>
</feature>
<keyword evidence="1" id="KW-1133">Transmembrane helix</keyword>